<evidence type="ECO:0000256" key="1">
    <source>
        <dbReference type="SAM" id="MobiDB-lite"/>
    </source>
</evidence>
<sequence length="172" mass="18112">MRLMGALALLVTAQAFAASPEDAKGYVSDLDAAIKASAPALKKGDLKTIHEHSKRMNQLKQAGEKFGSSVFDSPYGRCFGAGVSAQNWWAAQLAAAQRGGAEANPGWIASARKEYQENRSECLKAAKAGGKSPDTEEIASTSETPPRKGCLKVLGARPDGQIGTVAYTCPKK</sequence>
<keyword evidence="2" id="KW-0732">Signal</keyword>
<evidence type="ECO:0000313" key="4">
    <source>
        <dbReference type="Proteomes" id="UP000593970"/>
    </source>
</evidence>
<dbReference type="EMBL" id="CP051169">
    <property type="protein sequence ID" value="QOK96795.1"/>
    <property type="molecule type" value="Genomic_DNA"/>
</dbReference>
<evidence type="ECO:0000256" key="2">
    <source>
        <dbReference type="SAM" id="SignalP"/>
    </source>
</evidence>
<feature type="signal peptide" evidence="2">
    <location>
        <begin position="1"/>
        <end position="17"/>
    </location>
</feature>
<organism evidence="3 4">
    <name type="scientific">Ralstonia solanacearum</name>
    <name type="common">Pseudomonas solanacearum</name>
    <dbReference type="NCBI Taxonomy" id="305"/>
    <lineage>
        <taxon>Bacteria</taxon>
        <taxon>Pseudomonadati</taxon>
        <taxon>Pseudomonadota</taxon>
        <taxon>Betaproteobacteria</taxon>
        <taxon>Burkholderiales</taxon>
        <taxon>Burkholderiaceae</taxon>
        <taxon>Ralstonia</taxon>
        <taxon>Ralstonia solanacearum species complex</taxon>
    </lineage>
</organism>
<dbReference type="Proteomes" id="UP000593970">
    <property type="component" value="Chromosome"/>
</dbReference>
<protein>
    <submittedName>
        <fullName evidence="3">Uncharacterized protein</fullName>
    </submittedName>
</protein>
<evidence type="ECO:0000313" key="3">
    <source>
        <dbReference type="EMBL" id="QOK96795.1"/>
    </source>
</evidence>
<gene>
    <name evidence="3" type="ORF">HF909_10355</name>
</gene>
<reference evidence="4" key="1">
    <citation type="submission" date="2020-04" db="EMBL/GenBank/DDBJ databases">
        <title>Ralstonia solanacearum UW576, UW763, UW773, and UW774.</title>
        <authorList>
            <person name="Steidl O."/>
            <person name="Truchon A."/>
            <person name="Allen C."/>
        </authorList>
    </citation>
    <scope>NUCLEOTIDE SEQUENCE [LARGE SCALE GENOMIC DNA]</scope>
    <source>
        <strain evidence="4">UW774</strain>
    </source>
</reference>
<accession>A0AA92QB69</accession>
<feature type="region of interest" description="Disordered" evidence="1">
    <location>
        <begin position="126"/>
        <end position="154"/>
    </location>
</feature>
<feature type="chain" id="PRO_5041700627" evidence="2">
    <location>
        <begin position="18"/>
        <end position="172"/>
    </location>
</feature>
<proteinExistence type="predicted"/>
<dbReference type="AlphaFoldDB" id="A0AA92QB69"/>
<name>A0AA92QB69_RALSL</name>